<comment type="caution">
    <text evidence="2">The sequence shown here is derived from an EMBL/GenBank/DDBJ whole genome shotgun (WGS) entry which is preliminary data.</text>
</comment>
<dbReference type="AlphaFoldDB" id="A0A6A0A670"/>
<organism evidence="2 3">
    <name type="scientific">Haematococcus lacustris</name>
    <name type="common">Green alga</name>
    <name type="synonym">Haematococcus pluvialis</name>
    <dbReference type="NCBI Taxonomy" id="44745"/>
    <lineage>
        <taxon>Eukaryota</taxon>
        <taxon>Viridiplantae</taxon>
        <taxon>Chlorophyta</taxon>
        <taxon>core chlorophytes</taxon>
        <taxon>Chlorophyceae</taxon>
        <taxon>CS clade</taxon>
        <taxon>Chlamydomonadales</taxon>
        <taxon>Haematococcaceae</taxon>
        <taxon>Haematococcus</taxon>
    </lineage>
</organism>
<dbReference type="InterPro" id="IPR013736">
    <property type="entry name" value="Xaa-Pro_dipept_C"/>
</dbReference>
<dbReference type="InterPro" id="IPR008979">
    <property type="entry name" value="Galactose-bd-like_sf"/>
</dbReference>
<reference evidence="2 3" key="1">
    <citation type="submission" date="2020-02" db="EMBL/GenBank/DDBJ databases">
        <title>Draft genome sequence of Haematococcus lacustris strain NIES-144.</title>
        <authorList>
            <person name="Morimoto D."/>
            <person name="Nakagawa S."/>
            <person name="Yoshida T."/>
            <person name="Sawayama S."/>
        </authorList>
    </citation>
    <scope>NUCLEOTIDE SEQUENCE [LARGE SCALE GENOMIC DNA]</scope>
    <source>
        <strain evidence="2 3">NIES-144</strain>
    </source>
</reference>
<keyword evidence="3" id="KW-1185">Reference proteome</keyword>
<sequence>MELTGCARLVLLLSCDAPDLDLHATLVDEYPPSQEWPQGFSMNLASGIARARFRQGHLEHEVRGWRVAGAICQ</sequence>
<dbReference type="Proteomes" id="UP000485058">
    <property type="component" value="Unassembled WGS sequence"/>
</dbReference>
<protein>
    <submittedName>
        <fullName evidence="2">PepX_C domain-containing protein</fullName>
    </submittedName>
</protein>
<dbReference type="Gene3D" id="2.60.120.260">
    <property type="entry name" value="Galactose-binding domain-like"/>
    <property type="match status" value="1"/>
</dbReference>
<gene>
    <name evidence="2" type="ORF">HaLaN_26334</name>
</gene>
<evidence type="ECO:0000313" key="3">
    <source>
        <dbReference type="Proteomes" id="UP000485058"/>
    </source>
</evidence>
<feature type="domain" description="Xaa-Pro dipeptidyl-peptidase C-terminal" evidence="1">
    <location>
        <begin position="1"/>
        <end position="61"/>
    </location>
</feature>
<dbReference type="EMBL" id="BLLF01003680">
    <property type="protein sequence ID" value="GFH27937.1"/>
    <property type="molecule type" value="Genomic_DNA"/>
</dbReference>
<evidence type="ECO:0000313" key="2">
    <source>
        <dbReference type="EMBL" id="GFH27937.1"/>
    </source>
</evidence>
<dbReference type="SUPFAM" id="SSF49785">
    <property type="entry name" value="Galactose-binding domain-like"/>
    <property type="match status" value="1"/>
</dbReference>
<evidence type="ECO:0000259" key="1">
    <source>
        <dbReference type="Pfam" id="PF08530"/>
    </source>
</evidence>
<dbReference type="GO" id="GO:0008239">
    <property type="term" value="F:dipeptidyl-peptidase activity"/>
    <property type="evidence" value="ECO:0007669"/>
    <property type="project" value="InterPro"/>
</dbReference>
<name>A0A6A0A670_HAELA</name>
<accession>A0A6A0A670</accession>
<dbReference type="Pfam" id="PF08530">
    <property type="entry name" value="PepX_C"/>
    <property type="match status" value="1"/>
</dbReference>
<proteinExistence type="predicted"/>